<reference evidence="2 3" key="1">
    <citation type="submission" date="2023-02" db="EMBL/GenBank/DDBJ databases">
        <title>LHISI_Scaffold_Assembly.</title>
        <authorList>
            <person name="Stuart O.P."/>
            <person name="Cleave R."/>
            <person name="Magrath M.J.L."/>
            <person name="Mikheyev A.S."/>
        </authorList>
    </citation>
    <scope>NUCLEOTIDE SEQUENCE [LARGE SCALE GENOMIC DNA]</scope>
    <source>
        <strain evidence="2">Daus_M_001</strain>
        <tissue evidence="2">Leg muscle</tissue>
    </source>
</reference>
<dbReference type="EMBL" id="JARBHB010000004">
    <property type="protein sequence ID" value="KAJ8885255.1"/>
    <property type="molecule type" value="Genomic_DNA"/>
</dbReference>
<keyword evidence="3" id="KW-1185">Reference proteome</keyword>
<name>A0ABQ9HLK9_9NEOP</name>
<protein>
    <submittedName>
        <fullName evidence="2">Uncharacterized protein</fullName>
    </submittedName>
</protein>
<organism evidence="2 3">
    <name type="scientific">Dryococelus australis</name>
    <dbReference type="NCBI Taxonomy" id="614101"/>
    <lineage>
        <taxon>Eukaryota</taxon>
        <taxon>Metazoa</taxon>
        <taxon>Ecdysozoa</taxon>
        <taxon>Arthropoda</taxon>
        <taxon>Hexapoda</taxon>
        <taxon>Insecta</taxon>
        <taxon>Pterygota</taxon>
        <taxon>Neoptera</taxon>
        <taxon>Polyneoptera</taxon>
        <taxon>Phasmatodea</taxon>
        <taxon>Verophasmatodea</taxon>
        <taxon>Anareolatae</taxon>
        <taxon>Phasmatidae</taxon>
        <taxon>Eurycanthinae</taxon>
        <taxon>Dryococelus</taxon>
    </lineage>
</organism>
<accession>A0ABQ9HLK9</accession>
<sequence length="372" mass="40736">MAAPPNPNPIPDPLVTKSPPTTDADAVLSCPATDTTPRRFIAATYTIKGKWELGPSAPGIGAPELFAAFRNFLFFLFSPQNFPFIPQNFPFSLNISHCPESRRGGFVNPEARIRDSESGEGNFGGKGKFRGKKGKTEILRRWRPALVLWSQAHRCTLRREHCVPVDNLALSSDPALDARGSVAFILAPEGFVVQNQIIVLNNIGSLLEIRAGPQLWDRGLAMLMILWQWVYGWLKMSSLQLDIIGGLRIARLFEKQPGMTRTRGVLTECPLACFEVAVSAARDALHSRGGGGGWVIVECVDKRWQLSRGSPEAGDGHFFDAPRALNTRRGFIKQAAAQGFVPDSIVVGASSSQESDTCLVDHSNMDPKWQSA</sequence>
<proteinExistence type="predicted"/>
<evidence type="ECO:0000313" key="3">
    <source>
        <dbReference type="Proteomes" id="UP001159363"/>
    </source>
</evidence>
<feature type="compositionally biased region" description="Pro residues" evidence="1">
    <location>
        <begin position="1"/>
        <end position="12"/>
    </location>
</feature>
<feature type="non-terminal residue" evidence="2">
    <location>
        <position position="372"/>
    </location>
</feature>
<evidence type="ECO:0000256" key="1">
    <source>
        <dbReference type="SAM" id="MobiDB-lite"/>
    </source>
</evidence>
<gene>
    <name evidence="2" type="ORF">PR048_011452</name>
</gene>
<evidence type="ECO:0000313" key="2">
    <source>
        <dbReference type="EMBL" id="KAJ8885255.1"/>
    </source>
</evidence>
<feature type="region of interest" description="Disordered" evidence="1">
    <location>
        <begin position="1"/>
        <end position="24"/>
    </location>
</feature>
<comment type="caution">
    <text evidence="2">The sequence shown here is derived from an EMBL/GenBank/DDBJ whole genome shotgun (WGS) entry which is preliminary data.</text>
</comment>
<dbReference type="Proteomes" id="UP001159363">
    <property type="component" value="Chromosome X"/>
</dbReference>